<evidence type="ECO:0000259" key="2">
    <source>
        <dbReference type="PROSITE" id="PS51406"/>
    </source>
</evidence>
<evidence type="ECO:0000313" key="4">
    <source>
        <dbReference type="Proteomes" id="UP000828390"/>
    </source>
</evidence>
<reference evidence="3" key="1">
    <citation type="journal article" date="2019" name="bioRxiv">
        <title>The Genome of the Zebra Mussel, Dreissena polymorpha: A Resource for Invasive Species Research.</title>
        <authorList>
            <person name="McCartney M.A."/>
            <person name="Auch B."/>
            <person name="Kono T."/>
            <person name="Mallez S."/>
            <person name="Zhang Y."/>
            <person name="Obille A."/>
            <person name="Becker A."/>
            <person name="Abrahante J.E."/>
            <person name="Garbe J."/>
            <person name="Badalamenti J.P."/>
            <person name="Herman A."/>
            <person name="Mangelson H."/>
            <person name="Liachko I."/>
            <person name="Sullivan S."/>
            <person name="Sone E.D."/>
            <person name="Koren S."/>
            <person name="Silverstein K.A.T."/>
            <person name="Beckman K.B."/>
            <person name="Gohl D.M."/>
        </authorList>
    </citation>
    <scope>NUCLEOTIDE SEQUENCE</scope>
    <source>
        <strain evidence="3">Duluth1</strain>
        <tissue evidence="3">Whole animal</tissue>
    </source>
</reference>
<dbReference type="PANTHER" id="PTHR19143">
    <property type="entry name" value="FIBRINOGEN/TENASCIN/ANGIOPOEITIN"/>
    <property type="match status" value="1"/>
</dbReference>
<dbReference type="SUPFAM" id="SSF56496">
    <property type="entry name" value="Fibrinogen C-terminal domain-like"/>
    <property type="match status" value="1"/>
</dbReference>
<proteinExistence type="predicted"/>
<dbReference type="InterPro" id="IPR036056">
    <property type="entry name" value="Fibrinogen-like_C"/>
</dbReference>
<sequence length="176" mass="19875">MYEQFPQEVLAKRRKLGTKLKAARDEGKKAWIVYDTLYVDGRPYIHGLTKTAPTELRIDLVAADGSTAYEVFPNFLLSGSPYYALHVGKGNGTAGDDKGFSFTNGHVFSTLDHEKSVHCSSLYDAGWWYGTCCWAYLNGKYYTPGTLATGKSVGMFYHDFKGFEMLKETKMMFRRV</sequence>
<keyword evidence="1" id="KW-1015">Disulfide bond</keyword>
<gene>
    <name evidence="3" type="ORF">DPMN_046691</name>
</gene>
<dbReference type="Gene3D" id="3.90.215.10">
    <property type="entry name" value="Gamma Fibrinogen, chain A, domain 1"/>
    <property type="match status" value="1"/>
</dbReference>
<evidence type="ECO:0000256" key="1">
    <source>
        <dbReference type="ARBA" id="ARBA00023157"/>
    </source>
</evidence>
<dbReference type="EMBL" id="JAIWYP010000011">
    <property type="protein sequence ID" value="KAH3739997.1"/>
    <property type="molecule type" value="Genomic_DNA"/>
</dbReference>
<dbReference type="Proteomes" id="UP000828390">
    <property type="component" value="Unassembled WGS sequence"/>
</dbReference>
<dbReference type="PROSITE" id="PS51406">
    <property type="entry name" value="FIBRINOGEN_C_2"/>
    <property type="match status" value="1"/>
</dbReference>
<evidence type="ECO:0000313" key="3">
    <source>
        <dbReference type="EMBL" id="KAH3739997.1"/>
    </source>
</evidence>
<dbReference type="InterPro" id="IPR014716">
    <property type="entry name" value="Fibrinogen_a/b/g_C_1"/>
</dbReference>
<organism evidence="3 4">
    <name type="scientific">Dreissena polymorpha</name>
    <name type="common">Zebra mussel</name>
    <name type="synonym">Mytilus polymorpha</name>
    <dbReference type="NCBI Taxonomy" id="45954"/>
    <lineage>
        <taxon>Eukaryota</taxon>
        <taxon>Metazoa</taxon>
        <taxon>Spiralia</taxon>
        <taxon>Lophotrochozoa</taxon>
        <taxon>Mollusca</taxon>
        <taxon>Bivalvia</taxon>
        <taxon>Autobranchia</taxon>
        <taxon>Heteroconchia</taxon>
        <taxon>Euheterodonta</taxon>
        <taxon>Imparidentia</taxon>
        <taxon>Neoheterodontei</taxon>
        <taxon>Myida</taxon>
        <taxon>Dreissenoidea</taxon>
        <taxon>Dreissenidae</taxon>
        <taxon>Dreissena</taxon>
    </lineage>
</organism>
<comment type="caution">
    <text evidence="3">The sequence shown here is derived from an EMBL/GenBank/DDBJ whole genome shotgun (WGS) entry which is preliminary data.</text>
</comment>
<name>A0A9D4D7B0_DREPO</name>
<dbReference type="GO" id="GO:0005615">
    <property type="term" value="C:extracellular space"/>
    <property type="evidence" value="ECO:0007669"/>
    <property type="project" value="TreeGrafter"/>
</dbReference>
<reference evidence="3" key="2">
    <citation type="submission" date="2020-11" db="EMBL/GenBank/DDBJ databases">
        <authorList>
            <person name="McCartney M.A."/>
            <person name="Auch B."/>
            <person name="Kono T."/>
            <person name="Mallez S."/>
            <person name="Becker A."/>
            <person name="Gohl D.M."/>
            <person name="Silverstein K.A.T."/>
            <person name="Koren S."/>
            <person name="Bechman K.B."/>
            <person name="Herman A."/>
            <person name="Abrahante J.E."/>
            <person name="Garbe J."/>
        </authorList>
    </citation>
    <scope>NUCLEOTIDE SEQUENCE</scope>
    <source>
        <strain evidence="3">Duluth1</strain>
        <tissue evidence="3">Whole animal</tissue>
    </source>
</reference>
<dbReference type="InterPro" id="IPR002181">
    <property type="entry name" value="Fibrinogen_a/b/g_C_dom"/>
</dbReference>
<dbReference type="SMART" id="SM00186">
    <property type="entry name" value="FBG"/>
    <property type="match status" value="1"/>
</dbReference>
<dbReference type="Pfam" id="PF00147">
    <property type="entry name" value="Fibrinogen_C"/>
    <property type="match status" value="1"/>
</dbReference>
<dbReference type="AlphaFoldDB" id="A0A9D4D7B0"/>
<keyword evidence="4" id="KW-1185">Reference proteome</keyword>
<dbReference type="InterPro" id="IPR020837">
    <property type="entry name" value="Fibrinogen_CS"/>
</dbReference>
<feature type="domain" description="Fibrinogen C-terminal" evidence="2">
    <location>
        <begin position="45"/>
        <end position="176"/>
    </location>
</feature>
<dbReference type="PROSITE" id="PS00514">
    <property type="entry name" value="FIBRINOGEN_C_1"/>
    <property type="match status" value="1"/>
</dbReference>
<protein>
    <recommendedName>
        <fullName evidence="2">Fibrinogen C-terminal domain-containing protein</fullName>
    </recommendedName>
</protein>
<dbReference type="InterPro" id="IPR050373">
    <property type="entry name" value="Fibrinogen_C-term_domain"/>
</dbReference>
<accession>A0A9D4D7B0</accession>